<feature type="domain" description="Glycosyltransferase 2-like" evidence="1">
    <location>
        <begin position="537"/>
        <end position="715"/>
    </location>
</feature>
<evidence type="ECO:0000313" key="3">
    <source>
        <dbReference type="Proteomes" id="UP000593735"/>
    </source>
</evidence>
<dbReference type="CDD" id="cd04186">
    <property type="entry name" value="GT_2_like_c"/>
    <property type="match status" value="1"/>
</dbReference>
<feature type="domain" description="Glycosyltransferase 2-like" evidence="1">
    <location>
        <begin position="280"/>
        <end position="437"/>
    </location>
</feature>
<evidence type="ECO:0000313" key="2">
    <source>
        <dbReference type="EMBL" id="QOY61387.1"/>
    </source>
</evidence>
<dbReference type="SUPFAM" id="SSF53448">
    <property type="entry name" value="Nucleotide-diphospho-sugar transferases"/>
    <property type="match status" value="2"/>
</dbReference>
<dbReference type="Pfam" id="PF00535">
    <property type="entry name" value="Glycos_transf_2"/>
    <property type="match status" value="2"/>
</dbReference>
<dbReference type="CDD" id="cd04184">
    <property type="entry name" value="GT2_RfbC_Mx_like"/>
    <property type="match status" value="1"/>
</dbReference>
<dbReference type="GO" id="GO:0016757">
    <property type="term" value="F:glycosyltransferase activity"/>
    <property type="evidence" value="ECO:0007669"/>
    <property type="project" value="UniProtKB-KW"/>
</dbReference>
<dbReference type="PANTHER" id="PTHR43179">
    <property type="entry name" value="RHAMNOSYLTRANSFERASE WBBL"/>
    <property type="match status" value="1"/>
</dbReference>
<dbReference type="AlphaFoldDB" id="A0A7S7MAC1"/>
<dbReference type="EMBL" id="CP063767">
    <property type="protein sequence ID" value="QOY61387.1"/>
    <property type="molecule type" value="Genomic_DNA"/>
</dbReference>
<reference evidence="2 3" key="1">
    <citation type="submission" date="2020-10" db="EMBL/GenBank/DDBJ databases">
        <title>Olsenella immobilis sp.nov., isolated from the mud in a fermentation cellar used for the production of Chinese strong-flavoured liquor.</title>
        <authorList>
            <person name="Lu L."/>
        </authorList>
    </citation>
    <scope>NUCLEOTIDE SEQUENCE [LARGE SCALE GENOMIC DNA]</scope>
    <source>
        <strain evidence="2 3">LZLJ-2</strain>
    </source>
</reference>
<proteinExistence type="predicted"/>
<dbReference type="InterPro" id="IPR001173">
    <property type="entry name" value="Glyco_trans_2-like"/>
</dbReference>
<dbReference type="Gene3D" id="3.90.550.10">
    <property type="entry name" value="Spore Coat Polysaccharide Biosynthesis Protein SpsA, Chain A"/>
    <property type="match status" value="2"/>
</dbReference>
<keyword evidence="2" id="KW-0808">Transferase</keyword>
<accession>A0A7S7MAC1</accession>
<sequence>MRLVASGTCRGSGKVFVRFEAHDLPDSRSVSIKAQTSGTAAVPCSIHEVPSFQEHESRQFVAAFPMLDTRSCQVTLSEEGEAGSILSSQSYALSFSAAKWESRLNYRLRKSLCEEIRDFDRVDMYDSATMEFWDCIEDGPDFILRGMLREPYRTDNKASLRCLTSTLEQIPVNPIIMGDACVKVPFSDTKHRRELQFSIRVPAILQRLVFDITDENHPAFSSFEVLDRPVLRELRDTTRKHTESAQFNPDYNWWFAQKKASIGTIAKESRIELRDSPRFSIVVPLFKTPLRLFNEMVESVLFQSYQSWELVLVNASPEDEKLSTEVRTRVESDERIRLVTLEQNLGISENTNRGIEVVTGDFVCFFDHDDVLEPDILFEYAHALNERRDTDVLYCDEDKLLPDGTYTQPFFKPDFDIDLLRNNNYICHLMTIRRSLLETLEPNRPEFDGAQDHNMVLQAVEKARHVHHVPKVLYHWRMTKGSTAENAGSKSYATKAGIRAVQAHLGRMGLRAKVSPSRRPFTYRVIYDVPEERPLVSIIIPSKDYTDVLDVCLQSILSTSTYENYEIVVIENNSEIPETFSYYERIQQEHPDKIRVEHWPGEFNFSKLMNFGVQKARGEYLLLLNNDTEVITPDWIEVMLGLCSREDVGIVGVRLLYRDSTIQHAGLTISSSAAGMLGHALPRNNWGYFALLDAQRELSAVTAACMMTKRSVFDEAGGYTEELQVAFNDVDYCLKVRDAERLVVYTPEVELYHYESLSRGDENNVEKKVRFHREVSYLNYRWARYFVEGDPYFNPNFTKGEPGSWYYQI</sequence>
<name>A0A7S7MAC1_9ACTN</name>
<dbReference type="Proteomes" id="UP000593735">
    <property type="component" value="Chromosome"/>
</dbReference>
<protein>
    <submittedName>
        <fullName evidence="2">Glycosyltransferase family 2 protein</fullName>
    </submittedName>
</protein>
<dbReference type="InterPro" id="IPR029044">
    <property type="entry name" value="Nucleotide-diphossugar_trans"/>
</dbReference>
<dbReference type="KEGG" id="tio:INP52_04165"/>
<organism evidence="2 3">
    <name type="scientific">Thermophilibacter immobilis</name>
    <dbReference type="NCBI Taxonomy" id="2779519"/>
    <lineage>
        <taxon>Bacteria</taxon>
        <taxon>Bacillati</taxon>
        <taxon>Actinomycetota</taxon>
        <taxon>Coriobacteriia</taxon>
        <taxon>Coriobacteriales</taxon>
        <taxon>Atopobiaceae</taxon>
        <taxon>Thermophilibacter</taxon>
    </lineage>
</organism>
<dbReference type="RefSeq" id="WP_194372662.1">
    <property type="nucleotide sequence ID" value="NZ_CP063767.1"/>
</dbReference>
<gene>
    <name evidence="2" type="ORF">INP52_04165</name>
</gene>
<keyword evidence="3" id="KW-1185">Reference proteome</keyword>
<dbReference type="PANTHER" id="PTHR43179:SF7">
    <property type="entry name" value="RHAMNOSYLTRANSFERASE WBBL"/>
    <property type="match status" value="1"/>
</dbReference>
<evidence type="ECO:0000259" key="1">
    <source>
        <dbReference type="Pfam" id="PF00535"/>
    </source>
</evidence>